<feature type="domain" description="DUF4123" evidence="1">
    <location>
        <begin position="28"/>
        <end position="154"/>
    </location>
</feature>
<evidence type="ECO:0000259" key="1">
    <source>
        <dbReference type="Pfam" id="PF13503"/>
    </source>
</evidence>
<name>A0AAV2VSV4_9VIBR</name>
<reference evidence="2 3" key="1">
    <citation type="journal article" date="2013" name="ISME J.">
        <title>Comparative genomics of pathogenic lineages of Vibrio nigripulchritudo identifies virulence-associated traits.</title>
        <authorList>
            <person name="Goudenege D."/>
            <person name="Labreuche Y."/>
            <person name="Krin E."/>
            <person name="Ansquer D."/>
            <person name="Mangenot S."/>
            <person name="Calteau A."/>
            <person name="Medigue C."/>
            <person name="Mazel D."/>
            <person name="Polz M.F."/>
            <person name="Le Roux F."/>
        </authorList>
    </citation>
    <scope>NUCLEOTIDE SEQUENCE [LARGE SCALE GENOMIC DNA]</scope>
    <source>
        <strain evidence="2 3">SOn1</strain>
    </source>
</reference>
<dbReference type="InterPro" id="IPR025391">
    <property type="entry name" value="DUF4123"/>
</dbReference>
<evidence type="ECO:0000313" key="2">
    <source>
        <dbReference type="EMBL" id="CCO47717.1"/>
    </source>
</evidence>
<proteinExistence type="predicted"/>
<dbReference type="AlphaFoldDB" id="A0AAV2VSV4"/>
<dbReference type="Pfam" id="PF13503">
    <property type="entry name" value="DUF4123"/>
    <property type="match status" value="1"/>
</dbReference>
<sequence length="328" mass="38489">MMPESSNDEIETKSVSLFEIMSNTTGTLYLLVDKQLFPKLDEFWNAFSGRHDARSIPLYRDTEYHQLLEFSPLLIEIENGNPGETLFHWLLEQGDAFLRFGLVGVYPGSLNDIQAHWAKWLTCIYPNGDQAILRFYDFSVLQKLWRVFTSIQQSAFSGQHDSLYAPHSPEKTQALVKISDQAWLNEQQIESQKAFAQLTLTQTQYDALFYEKRVNALACKLHEELAPRYGWLLPYVNVRERFWEGLSIAIEKFPDESSLAHETYAMYRFYLSSHFDDHPDFQKLLRQYPLRESIKHFHERSRREPDLLNEYKQEGWLGIEGRAELSND</sequence>
<accession>A0AAV2VSV4</accession>
<evidence type="ECO:0000313" key="3">
    <source>
        <dbReference type="Proteomes" id="UP000018211"/>
    </source>
</evidence>
<comment type="caution">
    <text evidence="2">The sequence shown here is derived from an EMBL/GenBank/DDBJ whole genome shotgun (WGS) entry which is preliminary data.</text>
</comment>
<dbReference type="EMBL" id="CAOF01000125">
    <property type="protein sequence ID" value="CCO47717.1"/>
    <property type="molecule type" value="Genomic_DNA"/>
</dbReference>
<dbReference type="Proteomes" id="UP000018211">
    <property type="component" value="Unassembled WGS sequence"/>
</dbReference>
<organism evidence="2 3">
    <name type="scientific">Vibrio nigripulchritudo SOn1</name>
    <dbReference type="NCBI Taxonomy" id="1238450"/>
    <lineage>
        <taxon>Bacteria</taxon>
        <taxon>Pseudomonadati</taxon>
        <taxon>Pseudomonadota</taxon>
        <taxon>Gammaproteobacteria</taxon>
        <taxon>Vibrionales</taxon>
        <taxon>Vibrionaceae</taxon>
        <taxon>Vibrio</taxon>
    </lineage>
</organism>
<dbReference type="RefSeq" id="WP_022612422.1">
    <property type="nucleotide sequence ID" value="NZ_LK391965.1"/>
</dbReference>
<protein>
    <recommendedName>
        <fullName evidence="1">DUF4123 domain-containing protein</fullName>
    </recommendedName>
</protein>
<gene>
    <name evidence="2" type="ORF">VIBNISOn1_340032</name>
</gene>